<feature type="transmembrane region" description="Helical" evidence="6">
    <location>
        <begin position="43"/>
        <end position="70"/>
    </location>
</feature>
<evidence type="ECO:0000256" key="2">
    <source>
        <dbReference type="ARBA" id="ARBA00022475"/>
    </source>
</evidence>
<dbReference type="SUPFAM" id="SSF55729">
    <property type="entry name" value="Acyl-CoA N-acyltransferases (Nat)"/>
    <property type="match status" value="1"/>
</dbReference>
<evidence type="ECO:0000256" key="1">
    <source>
        <dbReference type="ARBA" id="ARBA00004651"/>
    </source>
</evidence>
<dbReference type="PANTHER" id="PTHR34697">
    <property type="entry name" value="PHOSPHATIDYLGLYCEROL LYSYLTRANSFERASE"/>
    <property type="match status" value="1"/>
</dbReference>
<dbReference type="Proteomes" id="UP001165396">
    <property type="component" value="Unassembled WGS sequence"/>
</dbReference>
<evidence type="ECO:0000259" key="7">
    <source>
        <dbReference type="Pfam" id="PF09924"/>
    </source>
</evidence>
<dbReference type="Pfam" id="PF09924">
    <property type="entry name" value="LPG_synthase_C"/>
    <property type="match status" value="1"/>
</dbReference>
<dbReference type="InterPro" id="IPR051211">
    <property type="entry name" value="PG_lysyltransferase"/>
</dbReference>
<keyword evidence="5 6" id="KW-0472">Membrane</keyword>
<organism evidence="8 9">
    <name type="scientific">Pseudosulfitobacter koreensis</name>
    <dbReference type="NCBI Taxonomy" id="2968472"/>
    <lineage>
        <taxon>Bacteria</taxon>
        <taxon>Pseudomonadati</taxon>
        <taxon>Pseudomonadota</taxon>
        <taxon>Alphaproteobacteria</taxon>
        <taxon>Rhodobacterales</taxon>
        <taxon>Roseobacteraceae</taxon>
        <taxon>Pseudosulfitobacter</taxon>
    </lineage>
</organism>
<feature type="transmembrane region" description="Helical" evidence="6">
    <location>
        <begin position="9"/>
        <end position="31"/>
    </location>
</feature>
<feature type="transmembrane region" description="Helical" evidence="6">
    <location>
        <begin position="270"/>
        <end position="293"/>
    </location>
</feature>
<feature type="transmembrane region" description="Helical" evidence="6">
    <location>
        <begin position="91"/>
        <end position="115"/>
    </location>
</feature>
<feature type="transmembrane region" description="Helical" evidence="6">
    <location>
        <begin position="159"/>
        <end position="179"/>
    </location>
</feature>
<comment type="caution">
    <text evidence="8">The sequence shown here is derived from an EMBL/GenBank/DDBJ whole genome shotgun (WGS) entry which is preliminary data.</text>
</comment>
<dbReference type="EMBL" id="JANKJG010000005">
    <property type="protein sequence ID" value="MCR8826653.1"/>
    <property type="molecule type" value="Genomic_DNA"/>
</dbReference>
<feature type="transmembrane region" description="Helical" evidence="6">
    <location>
        <begin position="127"/>
        <end position="152"/>
    </location>
</feature>
<sequence>MAQLLNTNALLRCALRAPVPTLVLVICLWALAARLEPGTSSAVWAYVVQVTPLVWLQALGLSIASLWAVGRYDGVGHRHLQTGVRDRPARLAGTVSIALAQTLGMGVLTGALARWRLLPDLTLAQAFRLSAFVSVSFLGGWAVVTAMACLLLPSPGWTLWPAIAVLTLAAVASVLQFLFPVLRLWGKTVHLPTLPASAAIMLWTLIDTLCAAGALYVVLPADAGVTVAQFLPLFLLALGSALISNTPGGVGPFELMMLGLLPHLPASDVLGSIVAFRIVYYALPALLAAAAMMRPLRNTQANLPAPAAFDPRTAYRAEVGVMRQNGAQAFVCGASTLVAWKTGQTLTGLCDPQAGCTPHTLSALQHLARSQSRIPLWYKCSARTAAQARKAGWAVMHIADDAVISTADFDTDRPLYRRLRRKLRTAQKAGVVVTQTSLLPIAEMTRIDAEWQSSHGRARGGTMGQFEVRYVTDQRCMLAHLNGRLVAFATFHAGAHEWCLDLVRHGDDLPDGSMFALVDAAISTARAEGVGRVNLAAIPACADPGNRFWRWLGAQMVTFGGGAGLRQFKSGFAPQWQPRYAAAPNWTALTLALADIARAVHHPAPLTSYPSARPLHEQDENYELASRRAS</sequence>
<feature type="domain" description="Phosphatidylglycerol lysyltransferase C-terminal" evidence="7">
    <location>
        <begin position="333"/>
        <end position="582"/>
    </location>
</feature>
<evidence type="ECO:0000256" key="5">
    <source>
        <dbReference type="ARBA" id="ARBA00023136"/>
    </source>
</evidence>
<keyword evidence="4 6" id="KW-1133">Transmembrane helix</keyword>
<evidence type="ECO:0000313" key="8">
    <source>
        <dbReference type="EMBL" id="MCR8826653.1"/>
    </source>
</evidence>
<feature type="transmembrane region" description="Helical" evidence="6">
    <location>
        <begin position="199"/>
        <end position="218"/>
    </location>
</feature>
<feature type="transmembrane region" description="Helical" evidence="6">
    <location>
        <begin position="230"/>
        <end position="250"/>
    </location>
</feature>
<gene>
    <name evidence="8" type="ORF">NTA49_08895</name>
</gene>
<dbReference type="InterPro" id="IPR024320">
    <property type="entry name" value="LPG_synthase_C"/>
</dbReference>
<protein>
    <submittedName>
        <fullName evidence="8">Phosphatidylglycerol lysyltransferase domain-containing protein</fullName>
    </submittedName>
</protein>
<reference evidence="8" key="1">
    <citation type="submission" date="2022-07" db="EMBL/GenBank/DDBJ databases">
        <title>Pseudosulfitobacter sp. strain AP-MA-4, whole genome sequence.</title>
        <authorList>
            <person name="Jiang Y."/>
        </authorList>
    </citation>
    <scope>NUCLEOTIDE SEQUENCE</scope>
    <source>
        <strain evidence="8">AP-MA-4</strain>
    </source>
</reference>
<evidence type="ECO:0000313" key="9">
    <source>
        <dbReference type="Proteomes" id="UP001165396"/>
    </source>
</evidence>
<dbReference type="InterPro" id="IPR016181">
    <property type="entry name" value="Acyl_CoA_acyltransferase"/>
</dbReference>
<comment type="subcellular location">
    <subcellularLocation>
        <location evidence="1">Cell membrane</location>
        <topology evidence="1">Multi-pass membrane protein</topology>
    </subcellularLocation>
</comment>
<name>A0ABT1Z0H8_9RHOB</name>
<evidence type="ECO:0000256" key="4">
    <source>
        <dbReference type="ARBA" id="ARBA00022989"/>
    </source>
</evidence>
<proteinExistence type="predicted"/>
<dbReference type="RefSeq" id="WP_258294364.1">
    <property type="nucleotide sequence ID" value="NZ_JANKJG010000005.1"/>
</dbReference>
<keyword evidence="9" id="KW-1185">Reference proteome</keyword>
<keyword evidence="2" id="KW-1003">Cell membrane</keyword>
<keyword evidence="3 6" id="KW-0812">Transmembrane</keyword>
<evidence type="ECO:0000256" key="6">
    <source>
        <dbReference type="SAM" id="Phobius"/>
    </source>
</evidence>
<accession>A0ABT1Z0H8</accession>
<evidence type="ECO:0000256" key="3">
    <source>
        <dbReference type="ARBA" id="ARBA00022692"/>
    </source>
</evidence>
<dbReference type="PANTHER" id="PTHR34697:SF2">
    <property type="entry name" value="PHOSPHATIDYLGLYCEROL LYSYLTRANSFERASE"/>
    <property type="match status" value="1"/>
</dbReference>